<dbReference type="PROSITE" id="PS00163">
    <property type="entry name" value="FUMARATE_LYASES"/>
    <property type="match status" value="1"/>
</dbReference>
<dbReference type="GO" id="GO:0004018">
    <property type="term" value="F:N6-(1,2-dicarboxyethyl)AMP AMP-lyase (fumarate-forming) activity"/>
    <property type="evidence" value="ECO:0007669"/>
    <property type="project" value="UniProtKB-UniRule"/>
</dbReference>
<dbReference type="GO" id="GO:0006189">
    <property type="term" value="P:'de novo' IMP biosynthetic process"/>
    <property type="evidence" value="ECO:0007669"/>
    <property type="project" value="UniProtKB-UniPathway"/>
</dbReference>
<evidence type="ECO:0000256" key="7">
    <source>
        <dbReference type="ARBA" id="ARBA00022755"/>
    </source>
</evidence>
<keyword evidence="8 14" id="KW-0456">Lyase</keyword>
<dbReference type="AlphaFoldDB" id="A0A0M0BSX0"/>
<comment type="catalytic activity">
    <reaction evidence="9">
        <text>(2S)-2-[5-amino-1-(5-phospho-beta-D-ribosyl)imidazole-4-carboxamido]succinate = 5-amino-1-(5-phospho-beta-D-ribosyl)imidazole-4-carboxamide + fumarate</text>
        <dbReference type="Rhea" id="RHEA:23920"/>
        <dbReference type="ChEBI" id="CHEBI:29806"/>
        <dbReference type="ChEBI" id="CHEBI:58443"/>
        <dbReference type="ChEBI" id="CHEBI:58475"/>
        <dbReference type="EC" id="4.3.2.2"/>
    </reaction>
    <physiologicalReaction direction="left-to-right" evidence="9">
        <dbReference type="Rhea" id="RHEA:23921"/>
    </physiologicalReaction>
</comment>
<evidence type="ECO:0000313" key="17">
    <source>
        <dbReference type="Proteomes" id="UP000054016"/>
    </source>
</evidence>
<dbReference type="UniPathway" id="UPA00075">
    <property type="reaction ID" value="UER00336"/>
</dbReference>
<dbReference type="InterPro" id="IPR019468">
    <property type="entry name" value="AdenyloSucc_lyase_C"/>
</dbReference>
<dbReference type="FunFam" id="1.20.200.10:FF:000008">
    <property type="entry name" value="Adenylosuccinate lyase"/>
    <property type="match status" value="1"/>
</dbReference>
<accession>A0A0M0BSX0</accession>
<organism evidence="16 17">
    <name type="scientific">miscellaneous Crenarchaeota group-1 archaeon SG8-32-3</name>
    <dbReference type="NCBI Taxonomy" id="1685125"/>
    <lineage>
        <taxon>Archaea</taxon>
        <taxon>Candidatus Bathyarchaeota</taxon>
        <taxon>MCG-1</taxon>
    </lineage>
</organism>
<dbReference type="SMART" id="SM00998">
    <property type="entry name" value="ADSL_C"/>
    <property type="match status" value="1"/>
</dbReference>
<evidence type="ECO:0000256" key="6">
    <source>
        <dbReference type="ARBA" id="ARBA00017058"/>
    </source>
</evidence>
<feature type="domain" description="Adenylosuccinate lyase C-terminal" evidence="15">
    <location>
        <begin position="362"/>
        <end position="442"/>
    </location>
</feature>
<evidence type="ECO:0000259" key="15">
    <source>
        <dbReference type="SMART" id="SM00998"/>
    </source>
</evidence>
<dbReference type="InterPro" id="IPR000362">
    <property type="entry name" value="Fumarate_lyase_fam"/>
</dbReference>
<comment type="caution">
    <text evidence="16">The sequence shown here is derived from an EMBL/GenBank/DDBJ whole genome shotgun (WGS) entry which is preliminary data.</text>
</comment>
<dbReference type="GO" id="GO:0044208">
    <property type="term" value="P:'de novo' AMP biosynthetic process"/>
    <property type="evidence" value="ECO:0007669"/>
    <property type="project" value="UniProtKB-UniPathway"/>
</dbReference>
<evidence type="ECO:0000256" key="14">
    <source>
        <dbReference type="RuleBase" id="RU361172"/>
    </source>
</evidence>
<dbReference type="InterPro" id="IPR022761">
    <property type="entry name" value="Fumarate_lyase_N"/>
</dbReference>
<dbReference type="GO" id="GO:0005829">
    <property type="term" value="C:cytosol"/>
    <property type="evidence" value="ECO:0007669"/>
    <property type="project" value="TreeGrafter"/>
</dbReference>
<proteinExistence type="inferred from homology"/>
<evidence type="ECO:0000256" key="4">
    <source>
        <dbReference type="ARBA" id="ARBA00011668"/>
    </source>
</evidence>
<dbReference type="InterPro" id="IPR004769">
    <property type="entry name" value="Pur_lyase"/>
</dbReference>
<comment type="function">
    <text evidence="10">Catalyzes two reactions in de novo purine nucleotide biosynthesis. Catalyzes the breakdown of 5-aminoimidazole- (N-succinylocarboxamide) ribotide (SAICAR or 2-[5-amino-1-(5-phospho-beta-D-ribosyl)imidazole-4-carboxamido]succinate) to 5-aminoimidazole-4-carboxamide ribotide (AICAR or 5-amino-1-(5-phospho-beta-D-ribosyl)imidazole-4-carboxamide) and fumarate, and of adenylosuccinate (ADS or N(6)-(1,2-dicarboxyethyl)-AMP) to adenosine monophosphate (AMP) and fumarate.</text>
</comment>
<comment type="subunit">
    <text evidence="4">Homotetramer. Residues from neighboring subunits contribute catalytic and substrate-binding residues to each active site.</text>
</comment>
<dbReference type="InterPro" id="IPR020557">
    <property type="entry name" value="Fumarate_lyase_CS"/>
</dbReference>
<comment type="similarity">
    <text evidence="3 14">Belongs to the lyase 1 family. Adenylosuccinate lyase subfamily.</text>
</comment>
<evidence type="ECO:0000256" key="5">
    <source>
        <dbReference type="ARBA" id="ARBA00012339"/>
    </source>
</evidence>
<evidence type="ECO:0000256" key="13">
    <source>
        <dbReference type="NCBIfam" id="TIGR00928"/>
    </source>
</evidence>
<comment type="pathway">
    <text evidence="1 14">Purine metabolism; IMP biosynthesis via de novo pathway; 5-amino-1-(5-phospho-D-ribosyl)imidazole-4-carboxamide from 5-amino-1-(5-phospho-D-ribosyl)imidazole-4-carboxylate: step 2/2.</text>
</comment>
<dbReference type="Pfam" id="PF00206">
    <property type="entry name" value="Lyase_1"/>
    <property type="match status" value="1"/>
</dbReference>
<dbReference type="EC" id="4.3.2.2" evidence="5 13"/>
<evidence type="ECO:0000256" key="1">
    <source>
        <dbReference type="ARBA" id="ARBA00004706"/>
    </source>
</evidence>
<dbReference type="InterPro" id="IPR008948">
    <property type="entry name" value="L-Aspartase-like"/>
</dbReference>
<dbReference type="PRINTS" id="PR00145">
    <property type="entry name" value="ARGSUCLYASE"/>
</dbReference>
<dbReference type="PANTHER" id="PTHR43172">
    <property type="entry name" value="ADENYLOSUCCINATE LYASE"/>
    <property type="match status" value="1"/>
</dbReference>
<dbReference type="SUPFAM" id="SSF48557">
    <property type="entry name" value="L-aspartase-like"/>
    <property type="match status" value="1"/>
</dbReference>
<evidence type="ECO:0000256" key="3">
    <source>
        <dbReference type="ARBA" id="ARBA00008273"/>
    </source>
</evidence>
<dbReference type="PATRIC" id="fig|1685125.3.peg.626"/>
<keyword evidence="7 14" id="KW-0658">Purine biosynthesis</keyword>
<name>A0A0M0BSX0_9ARCH</name>
<dbReference type="Proteomes" id="UP000054016">
    <property type="component" value="Unassembled WGS sequence"/>
</dbReference>
<dbReference type="PRINTS" id="PR00149">
    <property type="entry name" value="FUMRATELYASE"/>
</dbReference>
<dbReference type="EMBL" id="LFWV01000034">
    <property type="protein sequence ID" value="KON31440.1"/>
    <property type="molecule type" value="Genomic_DNA"/>
</dbReference>
<sequence length="445" mass="49827">MPILPIDTGRYGTPEMLRVFEEEARVQRLLDVEAALALAHAEVGNISREDAEKIAAMASTKHVKVERVKAIEKEIKHDIASLVRALSEVCGSSGAYVHLGATSYDIVDTANALQLKAAIGIIEKKLVALKCILQKQAAQHKETVMIGRTHGQHALPITLGFKFAVWGYEISRHIERLNECKTRVLVGKMSGAVGTQASLAEHATRIQDLVMKRLGIRAAEISTQIVQRDRYAEYACTLAIIVSSLDKFATEIRELQRPEIGEVFESFEKKKQVGSSTMPHKRNPETCERICGLARIIRSLSIPALENVVTWHERDLTQSSAERFILPELCILTDYLLFLMSDVVDNLGVDEKRMLRNIDLIQGRAMSEAMMMALARKGLNRQEAHELLRQLTIKSEVEKRHFREILLEDKLVGSRLSEEEIDEALKPKNYLGTAVKQAEKFANSG</sequence>
<evidence type="ECO:0000256" key="11">
    <source>
        <dbReference type="ARBA" id="ARBA00030717"/>
    </source>
</evidence>
<dbReference type="Gene3D" id="1.20.200.10">
    <property type="entry name" value="Fumarase/aspartase (Central domain)"/>
    <property type="match status" value="1"/>
</dbReference>
<evidence type="ECO:0000256" key="9">
    <source>
        <dbReference type="ARBA" id="ARBA00024477"/>
    </source>
</evidence>
<evidence type="ECO:0000313" key="16">
    <source>
        <dbReference type="EMBL" id="KON31440.1"/>
    </source>
</evidence>
<reference evidence="17" key="1">
    <citation type="submission" date="2015-06" db="EMBL/GenBank/DDBJ databases">
        <title>New insights into the roles of widespread benthic archaea in carbon and nitrogen cycling.</title>
        <authorList>
            <person name="Lazar C.S."/>
            <person name="Baker B.J."/>
            <person name="Seitz K.W."/>
            <person name="Hyde A.S."/>
            <person name="Dick G.J."/>
            <person name="Hinrichs K.-U."/>
            <person name="Teske A.P."/>
        </authorList>
    </citation>
    <scope>NUCLEOTIDE SEQUENCE [LARGE SCALE GENOMIC DNA]</scope>
</reference>
<comment type="pathway">
    <text evidence="2 14">Purine metabolism; AMP biosynthesis via de novo pathway; AMP from IMP: step 2/2.</text>
</comment>
<evidence type="ECO:0000256" key="8">
    <source>
        <dbReference type="ARBA" id="ARBA00023239"/>
    </source>
</evidence>
<evidence type="ECO:0000256" key="10">
    <source>
        <dbReference type="ARBA" id="ARBA00025012"/>
    </source>
</evidence>
<dbReference type="PANTHER" id="PTHR43172:SF1">
    <property type="entry name" value="ADENYLOSUCCINATE LYASE"/>
    <property type="match status" value="1"/>
</dbReference>
<gene>
    <name evidence="16" type="ORF">AC478_02730</name>
</gene>
<dbReference type="UniPathway" id="UPA00074">
    <property type="reaction ID" value="UER00132"/>
</dbReference>
<evidence type="ECO:0000256" key="2">
    <source>
        <dbReference type="ARBA" id="ARBA00004734"/>
    </source>
</evidence>
<protein>
    <recommendedName>
        <fullName evidence="6 13">Adenylosuccinate lyase</fullName>
        <shortName evidence="14">ASL</shortName>
        <ecNumber evidence="5 13">4.3.2.2</ecNumber>
    </recommendedName>
    <alternativeName>
        <fullName evidence="11 14">Adenylosuccinase</fullName>
    </alternativeName>
</protein>
<evidence type="ECO:0000256" key="12">
    <source>
        <dbReference type="ARBA" id="ARBA00049115"/>
    </source>
</evidence>
<dbReference type="CDD" id="cd01360">
    <property type="entry name" value="Adenylsuccinate_lyase_1"/>
    <property type="match status" value="1"/>
</dbReference>
<comment type="catalytic activity">
    <reaction evidence="12">
        <text>N(6)-(1,2-dicarboxyethyl)-AMP = fumarate + AMP</text>
        <dbReference type="Rhea" id="RHEA:16853"/>
        <dbReference type="ChEBI" id="CHEBI:29806"/>
        <dbReference type="ChEBI" id="CHEBI:57567"/>
        <dbReference type="ChEBI" id="CHEBI:456215"/>
        <dbReference type="EC" id="4.3.2.2"/>
    </reaction>
    <physiologicalReaction direction="left-to-right" evidence="12">
        <dbReference type="Rhea" id="RHEA:16854"/>
    </physiologicalReaction>
</comment>
<dbReference type="Pfam" id="PF10397">
    <property type="entry name" value="ADSL_C"/>
    <property type="match status" value="1"/>
</dbReference>
<dbReference type="GO" id="GO:0070626">
    <property type="term" value="F:(S)-2-(5-amino-1-(5-phospho-D-ribosyl)imidazole-4-carboxamido) succinate lyase (fumarate-forming) activity"/>
    <property type="evidence" value="ECO:0007669"/>
    <property type="project" value="TreeGrafter"/>
</dbReference>
<dbReference type="NCBIfam" id="TIGR00928">
    <property type="entry name" value="purB"/>
    <property type="match status" value="1"/>
</dbReference>
<dbReference type="Gene3D" id="1.10.40.30">
    <property type="entry name" value="Fumarase/aspartase (C-terminal domain)"/>
    <property type="match status" value="1"/>
</dbReference>